<proteinExistence type="predicted"/>
<evidence type="ECO:0000313" key="1">
    <source>
        <dbReference type="EMBL" id="CEK50090.1"/>
    </source>
</evidence>
<protein>
    <submittedName>
        <fullName evidence="1">Uncharacterized protein</fullName>
    </submittedName>
</protein>
<reference evidence="1" key="1">
    <citation type="submission" date="2014-12" db="EMBL/GenBank/DDBJ databases">
        <title>Insight into the proteome of Arion vulgaris.</title>
        <authorList>
            <person name="Aradska J."/>
            <person name="Bulat T."/>
            <person name="Smidak R."/>
            <person name="Sarate P."/>
            <person name="Gangsoo J."/>
            <person name="Sialana F."/>
            <person name="Bilban M."/>
            <person name="Lubec G."/>
        </authorList>
    </citation>
    <scope>NUCLEOTIDE SEQUENCE</scope>
    <source>
        <tissue evidence="1">Skin</tissue>
    </source>
</reference>
<name>A0A0B6Y3I9_9EUPU</name>
<dbReference type="AlphaFoldDB" id="A0A0B6Y3I9"/>
<feature type="non-terminal residue" evidence="1">
    <location>
        <position position="1"/>
    </location>
</feature>
<sequence>EKEASRNATVKLPRVSSTEMTAYLRNNRPRRKRRSIRTPRAVAYHDGLIVVQVNSDRHAPFAKFYIINLDTQTCVS</sequence>
<dbReference type="EMBL" id="HACG01003225">
    <property type="protein sequence ID" value="CEK50090.1"/>
    <property type="molecule type" value="Transcribed_RNA"/>
</dbReference>
<gene>
    <name evidence="1" type="primary">ORF9830</name>
</gene>
<feature type="non-terminal residue" evidence="1">
    <location>
        <position position="76"/>
    </location>
</feature>
<organism evidence="1">
    <name type="scientific">Arion vulgaris</name>
    <dbReference type="NCBI Taxonomy" id="1028688"/>
    <lineage>
        <taxon>Eukaryota</taxon>
        <taxon>Metazoa</taxon>
        <taxon>Spiralia</taxon>
        <taxon>Lophotrochozoa</taxon>
        <taxon>Mollusca</taxon>
        <taxon>Gastropoda</taxon>
        <taxon>Heterobranchia</taxon>
        <taxon>Euthyneura</taxon>
        <taxon>Panpulmonata</taxon>
        <taxon>Eupulmonata</taxon>
        <taxon>Stylommatophora</taxon>
        <taxon>Helicina</taxon>
        <taxon>Arionoidea</taxon>
        <taxon>Arionidae</taxon>
        <taxon>Arion</taxon>
    </lineage>
</organism>
<accession>A0A0B6Y3I9</accession>